<dbReference type="Proteomes" id="UP001597058">
    <property type="component" value="Unassembled WGS sequence"/>
</dbReference>
<gene>
    <name evidence="2" type="ORF">ACFQ5X_22035</name>
</gene>
<dbReference type="EMBL" id="JBHTMM010000027">
    <property type="protein sequence ID" value="MFD1308523.1"/>
    <property type="molecule type" value="Genomic_DNA"/>
</dbReference>
<reference evidence="3" key="1">
    <citation type="journal article" date="2019" name="Int. J. Syst. Evol. Microbiol.">
        <title>The Global Catalogue of Microorganisms (GCM) 10K type strain sequencing project: providing services to taxonomists for standard genome sequencing and annotation.</title>
        <authorList>
            <consortium name="The Broad Institute Genomics Platform"/>
            <consortium name="The Broad Institute Genome Sequencing Center for Infectious Disease"/>
            <person name="Wu L."/>
            <person name="Ma J."/>
        </authorList>
    </citation>
    <scope>NUCLEOTIDE SEQUENCE [LARGE SCALE GENOMIC DNA]</scope>
    <source>
        <strain evidence="3">CGMCC 4.7020</strain>
    </source>
</reference>
<evidence type="ECO:0000313" key="2">
    <source>
        <dbReference type="EMBL" id="MFD1308523.1"/>
    </source>
</evidence>
<proteinExistence type="predicted"/>
<dbReference type="Pfam" id="PF19691">
    <property type="entry name" value="DUF6192"/>
    <property type="match status" value="1"/>
</dbReference>
<accession>A0ABW3XHK1</accession>
<organism evidence="2 3">
    <name type="scientific">Streptomyces kaempferi</name>
    <dbReference type="NCBI Taxonomy" id="333725"/>
    <lineage>
        <taxon>Bacteria</taxon>
        <taxon>Bacillati</taxon>
        <taxon>Actinomycetota</taxon>
        <taxon>Actinomycetes</taxon>
        <taxon>Kitasatosporales</taxon>
        <taxon>Streptomycetaceae</taxon>
        <taxon>Streptomyces</taxon>
    </lineage>
</organism>
<protein>
    <submittedName>
        <fullName evidence="2">DUF6192 family protein</fullName>
    </submittedName>
</protein>
<name>A0ABW3XHK1_9ACTN</name>
<sequence length="185" mass="20198">MGEGVGLSWPEVLCHEPRSWAGEAISEENEVVGAVSRSRYAQIVAELRDVTGQQTQGQFTIGDRALEIEPIRPCSSRATGATGPAAQSLARLAEDLGQPVTTIQQARWTASRWPADQRRKTESFTVHRVLAGIDDEQERFAAIDELPDGKTHWTVDDATQRIRTQGKNTSRPPGTTTVITPRPGA</sequence>
<keyword evidence="3" id="KW-1185">Reference proteome</keyword>
<comment type="caution">
    <text evidence="2">The sequence shown here is derived from an EMBL/GenBank/DDBJ whole genome shotgun (WGS) entry which is preliminary data.</text>
</comment>
<evidence type="ECO:0000256" key="1">
    <source>
        <dbReference type="SAM" id="MobiDB-lite"/>
    </source>
</evidence>
<feature type="compositionally biased region" description="Polar residues" evidence="1">
    <location>
        <begin position="161"/>
        <end position="179"/>
    </location>
</feature>
<dbReference type="RefSeq" id="WP_381234315.1">
    <property type="nucleotide sequence ID" value="NZ_JBHSKH010000020.1"/>
</dbReference>
<feature type="region of interest" description="Disordered" evidence="1">
    <location>
        <begin position="160"/>
        <end position="185"/>
    </location>
</feature>
<evidence type="ECO:0000313" key="3">
    <source>
        <dbReference type="Proteomes" id="UP001597058"/>
    </source>
</evidence>
<dbReference type="InterPro" id="IPR045683">
    <property type="entry name" value="DUF6192"/>
</dbReference>